<evidence type="ECO:0000256" key="1">
    <source>
        <dbReference type="ARBA" id="ARBA00034703"/>
    </source>
</evidence>
<feature type="compositionally biased region" description="Low complexity" evidence="2">
    <location>
        <begin position="20"/>
        <end position="29"/>
    </location>
</feature>
<feature type="compositionally biased region" description="Polar residues" evidence="2">
    <location>
        <begin position="188"/>
        <end position="198"/>
    </location>
</feature>
<dbReference type="GO" id="GO:0000122">
    <property type="term" value="P:negative regulation of transcription by RNA polymerase II"/>
    <property type="evidence" value="ECO:0007669"/>
    <property type="project" value="TreeGrafter"/>
</dbReference>
<feature type="compositionally biased region" description="Polar residues" evidence="2">
    <location>
        <begin position="30"/>
        <end position="44"/>
    </location>
</feature>
<feature type="region of interest" description="Disordered" evidence="2">
    <location>
        <begin position="265"/>
        <end position="325"/>
    </location>
</feature>
<name>A0AAQ6A1K1_AMPOC</name>
<evidence type="ECO:0008006" key="5">
    <source>
        <dbReference type="Google" id="ProtNLM"/>
    </source>
</evidence>
<feature type="compositionally biased region" description="Polar residues" evidence="2">
    <location>
        <begin position="1"/>
        <end position="12"/>
    </location>
</feature>
<evidence type="ECO:0000313" key="3">
    <source>
        <dbReference type="Ensembl" id="ENSAOCP00000070947.1"/>
    </source>
</evidence>
<protein>
    <recommendedName>
        <fullName evidence="5">BCL6 corepressor</fullName>
    </recommendedName>
</protein>
<feature type="compositionally biased region" description="Basic and acidic residues" evidence="2">
    <location>
        <begin position="45"/>
        <end position="59"/>
    </location>
</feature>
<dbReference type="AlphaFoldDB" id="A0AAQ6A1K1"/>
<dbReference type="Proteomes" id="UP001501940">
    <property type="component" value="Chromosome 24"/>
</dbReference>
<reference evidence="3" key="3">
    <citation type="submission" date="2025-09" db="UniProtKB">
        <authorList>
            <consortium name="Ensembl"/>
        </authorList>
    </citation>
    <scope>IDENTIFICATION</scope>
</reference>
<feature type="compositionally biased region" description="Polar residues" evidence="2">
    <location>
        <begin position="303"/>
        <end position="315"/>
    </location>
</feature>
<feature type="region of interest" description="Disordered" evidence="2">
    <location>
        <begin position="1"/>
        <end position="68"/>
    </location>
</feature>
<reference evidence="3 4" key="1">
    <citation type="submission" date="2022-01" db="EMBL/GenBank/DDBJ databases">
        <title>A chromosome-scale genome assembly of the false clownfish, Amphiprion ocellaris.</title>
        <authorList>
            <person name="Ryu T."/>
        </authorList>
    </citation>
    <scope>NUCLEOTIDE SEQUENCE [LARGE SCALE GENOMIC DNA]</scope>
</reference>
<feature type="compositionally biased region" description="Basic and acidic residues" evidence="2">
    <location>
        <begin position="173"/>
        <end position="187"/>
    </location>
</feature>
<dbReference type="GO" id="GO:0005634">
    <property type="term" value="C:nucleus"/>
    <property type="evidence" value="ECO:0007669"/>
    <property type="project" value="TreeGrafter"/>
</dbReference>
<feature type="region of interest" description="Disordered" evidence="2">
    <location>
        <begin position="137"/>
        <end position="199"/>
    </location>
</feature>
<evidence type="ECO:0000256" key="2">
    <source>
        <dbReference type="SAM" id="MobiDB-lite"/>
    </source>
</evidence>
<organism evidence="3 4">
    <name type="scientific">Amphiprion ocellaris</name>
    <name type="common">Clown anemonefish</name>
    <dbReference type="NCBI Taxonomy" id="80972"/>
    <lineage>
        <taxon>Eukaryota</taxon>
        <taxon>Metazoa</taxon>
        <taxon>Chordata</taxon>
        <taxon>Craniata</taxon>
        <taxon>Vertebrata</taxon>
        <taxon>Euteleostomi</taxon>
        <taxon>Actinopterygii</taxon>
        <taxon>Neopterygii</taxon>
        <taxon>Teleostei</taxon>
        <taxon>Neoteleostei</taxon>
        <taxon>Acanthomorphata</taxon>
        <taxon>Ovalentaria</taxon>
        <taxon>Pomacentridae</taxon>
        <taxon>Amphiprion</taxon>
    </lineage>
</organism>
<comment type="similarity">
    <text evidence="1">Belongs to the BCOR family.</text>
</comment>
<feature type="compositionally biased region" description="Basic and acidic residues" evidence="2">
    <location>
        <begin position="154"/>
        <end position="164"/>
    </location>
</feature>
<dbReference type="GeneTree" id="ENSGT00940000153737"/>
<reference evidence="3" key="2">
    <citation type="submission" date="2025-08" db="UniProtKB">
        <authorList>
            <consortium name="Ensembl"/>
        </authorList>
    </citation>
    <scope>IDENTIFICATION</scope>
</reference>
<feature type="region of interest" description="Disordered" evidence="2">
    <location>
        <begin position="217"/>
        <end position="242"/>
    </location>
</feature>
<dbReference type="PANTHER" id="PTHR24117:SF8">
    <property type="entry name" value="BCL-6 COREPRESSOR"/>
    <property type="match status" value="1"/>
</dbReference>
<dbReference type="Ensembl" id="ENSAOCT00000036406.1">
    <property type="protein sequence ID" value="ENSAOCP00000070947.1"/>
    <property type="gene ID" value="ENSAOCG00000006419.2"/>
</dbReference>
<proteinExistence type="inferred from homology"/>
<dbReference type="GO" id="GO:0003714">
    <property type="term" value="F:transcription corepressor activity"/>
    <property type="evidence" value="ECO:0007669"/>
    <property type="project" value="TreeGrafter"/>
</dbReference>
<feature type="compositionally biased region" description="Polar residues" evidence="2">
    <location>
        <begin position="222"/>
        <end position="232"/>
    </location>
</feature>
<accession>A0AAQ6A1K1</accession>
<evidence type="ECO:0000313" key="4">
    <source>
        <dbReference type="Proteomes" id="UP001501940"/>
    </source>
</evidence>
<sequence length="422" mass="46098">MPTLPCTHSWTWPTRPPSCPNRRPSSTSTCRSGKQNIGPVTSEASENKLHPQQQPRKDNGNSSNQIYGDSYLPPGLGYTNRYIPYSAAENMSLGRMSVPGKGPVYSHPLLLSSSFYPSSIPPKHGLPFGVHPYQNSQEMPNTFMSTYPGPQGKDQPENRSKSQDKFWNAELYKNQERPDADTKRDKSTNQTANSSGKSLSAVRDDVICIDLVRDEADEDSSTNKCSTMSTRTEGPFKRSSLQQWRKDNFSSLSCGGSGSEVNLRGSTYGSGLPGGPSCQKLPPTDGLSTRTPTDVTPEPPVDQNLSSSDTGQIQTDAGCGDGKTDSSVQDGLDLLADEDEGGSRNRRSGLTRRIANSSGYVGDRIKCVTTELYADSSKLSREQRALQVRLYVFWFFSKEETVCLFVVVCVGFVSLCGCFVSL</sequence>
<keyword evidence="4" id="KW-1185">Reference proteome</keyword>
<dbReference type="InterPro" id="IPR047144">
    <property type="entry name" value="BCOR-like"/>
</dbReference>
<dbReference type="PANTHER" id="PTHR24117">
    <property type="entry name" value="AGAP007537-PB"/>
    <property type="match status" value="1"/>
</dbReference>
<gene>
    <name evidence="3" type="primary">BCOR</name>
</gene>